<sequence>MEHQTITVQGEAFASWMITRDYVDGSQRGCFRTHDPAGPDRAQVRQRIEAAPDRLRFRMRRNGRTLYTGLYVGPINRQKLREPLVMVGAPIGQCWDIEYLTEAGKWERT</sequence>
<comment type="caution">
    <text evidence="1">The sequence shown here is derived from an EMBL/GenBank/DDBJ whole genome shotgun (WGS) entry which is preliminary data.</text>
</comment>
<protein>
    <submittedName>
        <fullName evidence="1">Uncharacterized protein</fullName>
    </submittedName>
</protein>
<reference evidence="1 2" key="1">
    <citation type="journal article" date="2015" name="Stand. Genomic Sci.">
        <title>Genomic Encyclopedia of Bacterial and Archaeal Type Strains, Phase III: the genomes of soil and plant-associated and newly described type strains.</title>
        <authorList>
            <person name="Whitman W.B."/>
            <person name="Woyke T."/>
            <person name="Klenk H.P."/>
            <person name="Zhou Y."/>
            <person name="Lilburn T.G."/>
            <person name="Beck B.J."/>
            <person name="De Vos P."/>
            <person name="Vandamme P."/>
            <person name="Eisen J.A."/>
            <person name="Garrity G."/>
            <person name="Hugenholtz P."/>
            <person name="Kyrpides N.C."/>
        </authorList>
    </citation>
    <scope>NUCLEOTIDE SEQUENCE [LARGE SCALE GENOMIC DNA]</scope>
    <source>
        <strain evidence="1 2">CGMCC 1.10136</strain>
    </source>
</reference>
<accession>A0A562LP76</accession>
<name>A0A562LP76_9GAMM</name>
<keyword evidence="2" id="KW-1185">Reference proteome</keyword>
<evidence type="ECO:0000313" key="1">
    <source>
        <dbReference type="EMBL" id="TWI09386.1"/>
    </source>
</evidence>
<dbReference type="EMBL" id="VLKP01000008">
    <property type="protein sequence ID" value="TWI09386.1"/>
    <property type="molecule type" value="Genomic_DNA"/>
</dbReference>
<dbReference type="Proteomes" id="UP000316471">
    <property type="component" value="Unassembled WGS sequence"/>
</dbReference>
<gene>
    <name evidence="1" type="ORF">IP93_02002</name>
</gene>
<evidence type="ECO:0000313" key="2">
    <source>
        <dbReference type="Proteomes" id="UP000316471"/>
    </source>
</evidence>
<dbReference type="AlphaFoldDB" id="A0A562LP76"/>
<organism evidence="1 2">
    <name type="scientific">Aerolutibacter ruishenii</name>
    <dbReference type="NCBI Taxonomy" id="686800"/>
    <lineage>
        <taxon>Bacteria</taxon>
        <taxon>Pseudomonadati</taxon>
        <taxon>Pseudomonadota</taxon>
        <taxon>Gammaproteobacteria</taxon>
        <taxon>Lysobacterales</taxon>
        <taxon>Lysobacteraceae</taxon>
        <taxon>Aerolutibacter</taxon>
    </lineage>
</organism>
<proteinExistence type="predicted"/>